<dbReference type="Gene3D" id="4.10.240.10">
    <property type="entry name" value="Zn(2)-C6 fungal-type DNA-binding domain"/>
    <property type="match status" value="1"/>
</dbReference>
<dbReference type="InterPro" id="IPR001138">
    <property type="entry name" value="Zn2Cys6_DnaBD"/>
</dbReference>
<sequence>MDLGAAVRRRSSPVPESSVGSEARPASANGQSQQQPVKRRRMHTACKICQDRKTRCDGTRPTCSTCLRRGVAADCVYDIAAVPPASRVPSSLAAFEERLGRLEQTRIPRPDDHARVSHTSPLQSVSTGIAYTSPRDDANSSVGEIRMSAVGLPTPQTVHEPTEVDGLATVATLDNGDCLYGASSTIALTRFFRGKAAEGNGTPADIPGLSLEPAPLPSSDRTSRSPLPELVHESDVGAALYPSRPLADDFVLCFWEFVHPLFPVLHKTSFMHRYRLFWTEQGEYHDPKDTASQNDHAIFTSTLNIIFSLGCQFSTMVPAHRVMSLAQDFYQRARRLYNYEVLDSMSLPLVQMLLLTGVYLQSAQNANRCWNIVGLAIRAAQGMGLHVERPKPRQTQLDREMQRRIWHCCLVLDRLLSMTFGRPVMISERSGVPIPSLIDDDYLRVQGEGCQPVGAPSGLGLLAYSSKLFLILDDILLDFYSSNPGCNVMEMTAEEINVQKILSDIMARNRRLEEFLDQIPAYLRYDSLPIGIRSSPQEKSVEIQRQILYCRFLYTRLLLFRPVVYLSTKYPALFLSQYSTKGTGTMDDHLVKLVCDSSVQAAAELISALHRNLEHSHRSSAWHSIYFTFGAAVLLLCTQICPAVGGDVLQRNFEESWQRANAILDYYKVQRPVARQSIKTLQALRDSLQRHQPGPDLDSPAQRQLAAQMDLPEFDLLATGPGGFDAWFSLDMGDFGGFH</sequence>
<name>A0AA39GKQ7_SARSR</name>
<dbReference type="GO" id="GO:0000435">
    <property type="term" value="P:positive regulation of transcription from RNA polymerase II promoter by galactose"/>
    <property type="evidence" value="ECO:0007669"/>
    <property type="project" value="TreeGrafter"/>
</dbReference>
<evidence type="ECO:0000313" key="8">
    <source>
        <dbReference type="EMBL" id="KAK0387822.1"/>
    </source>
</evidence>
<feature type="compositionally biased region" description="Low complexity" evidence="6">
    <location>
        <begin position="12"/>
        <end position="22"/>
    </location>
</feature>
<keyword evidence="1" id="KW-0479">Metal-binding</keyword>
<gene>
    <name evidence="8" type="ORF">NLU13_4067</name>
</gene>
<dbReference type="Proteomes" id="UP001175261">
    <property type="component" value="Unassembled WGS sequence"/>
</dbReference>
<dbReference type="Pfam" id="PF00172">
    <property type="entry name" value="Zn_clus"/>
    <property type="match status" value="1"/>
</dbReference>
<dbReference type="InterPro" id="IPR051127">
    <property type="entry name" value="Fungal_SecMet_Regulators"/>
</dbReference>
<proteinExistence type="predicted"/>
<keyword evidence="4" id="KW-0804">Transcription</keyword>
<accession>A0AA39GKQ7</accession>
<dbReference type="InterPro" id="IPR036864">
    <property type="entry name" value="Zn2-C6_fun-type_DNA-bd_sf"/>
</dbReference>
<dbReference type="EMBL" id="JAPDFR010000003">
    <property type="protein sequence ID" value="KAK0387822.1"/>
    <property type="molecule type" value="Genomic_DNA"/>
</dbReference>
<keyword evidence="5" id="KW-0539">Nucleus</keyword>
<feature type="region of interest" description="Disordered" evidence="6">
    <location>
        <begin position="202"/>
        <end position="227"/>
    </location>
</feature>
<dbReference type="CDD" id="cd12148">
    <property type="entry name" value="fungal_TF_MHR"/>
    <property type="match status" value="1"/>
</dbReference>
<evidence type="ECO:0000256" key="2">
    <source>
        <dbReference type="ARBA" id="ARBA00023015"/>
    </source>
</evidence>
<comment type="caution">
    <text evidence="8">The sequence shown here is derived from an EMBL/GenBank/DDBJ whole genome shotgun (WGS) entry which is preliminary data.</text>
</comment>
<dbReference type="PROSITE" id="PS50048">
    <property type="entry name" value="ZN2_CY6_FUNGAL_2"/>
    <property type="match status" value="1"/>
</dbReference>
<keyword evidence="9" id="KW-1185">Reference proteome</keyword>
<dbReference type="SMART" id="SM00066">
    <property type="entry name" value="GAL4"/>
    <property type="match status" value="1"/>
</dbReference>
<dbReference type="PANTHER" id="PTHR47424:SF3">
    <property type="entry name" value="REGULATORY PROTEIN GAL4"/>
    <property type="match status" value="1"/>
</dbReference>
<dbReference type="GO" id="GO:0000981">
    <property type="term" value="F:DNA-binding transcription factor activity, RNA polymerase II-specific"/>
    <property type="evidence" value="ECO:0007669"/>
    <property type="project" value="InterPro"/>
</dbReference>
<keyword evidence="2" id="KW-0805">Transcription regulation</keyword>
<dbReference type="SUPFAM" id="SSF57701">
    <property type="entry name" value="Zn2/Cys6 DNA-binding domain"/>
    <property type="match status" value="1"/>
</dbReference>
<evidence type="ECO:0000256" key="4">
    <source>
        <dbReference type="ARBA" id="ARBA00023163"/>
    </source>
</evidence>
<evidence type="ECO:0000256" key="1">
    <source>
        <dbReference type="ARBA" id="ARBA00022723"/>
    </source>
</evidence>
<evidence type="ECO:0000259" key="7">
    <source>
        <dbReference type="PROSITE" id="PS50048"/>
    </source>
</evidence>
<dbReference type="GO" id="GO:0006351">
    <property type="term" value="P:DNA-templated transcription"/>
    <property type="evidence" value="ECO:0007669"/>
    <property type="project" value="InterPro"/>
</dbReference>
<dbReference type="GO" id="GO:0000978">
    <property type="term" value="F:RNA polymerase II cis-regulatory region sequence-specific DNA binding"/>
    <property type="evidence" value="ECO:0007669"/>
    <property type="project" value="TreeGrafter"/>
</dbReference>
<dbReference type="AlphaFoldDB" id="A0AA39GKQ7"/>
<dbReference type="InterPro" id="IPR007219">
    <property type="entry name" value="XnlR_reg_dom"/>
</dbReference>
<keyword evidence="3" id="KW-0238">DNA-binding</keyword>
<dbReference type="PANTHER" id="PTHR47424">
    <property type="entry name" value="REGULATORY PROTEIN GAL4"/>
    <property type="match status" value="1"/>
</dbReference>
<dbReference type="CDD" id="cd00067">
    <property type="entry name" value="GAL4"/>
    <property type="match status" value="1"/>
</dbReference>
<feature type="region of interest" description="Disordered" evidence="6">
    <location>
        <begin position="1"/>
        <end position="40"/>
    </location>
</feature>
<reference evidence="8" key="1">
    <citation type="submission" date="2022-10" db="EMBL/GenBank/DDBJ databases">
        <title>Determination and structural analysis of whole genome sequence of Sarocladium strictum F4-1.</title>
        <authorList>
            <person name="Hu L."/>
            <person name="Jiang Y."/>
        </authorList>
    </citation>
    <scope>NUCLEOTIDE SEQUENCE</scope>
    <source>
        <strain evidence="8">F4-1</strain>
    </source>
</reference>
<evidence type="ECO:0000256" key="6">
    <source>
        <dbReference type="SAM" id="MobiDB-lite"/>
    </source>
</evidence>
<dbReference type="Pfam" id="PF04082">
    <property type="entry name" value="Fungal_trans"/>
    <property type="match status" value="1"/>
</dbReference>
<organism evidence="8 9">
    <name type="scientific">Sarocladium strictum</name>
    <name type="common">Black bundle disease fungus</name>
    <name type="synonym">Acremonium strictum</name>
    <dbReference type="NCBI Taxonomy" id="5046"/>
    <lineage>
        <taxon>Eukaryota</taxon>
        <taxon>Fungi</taxon>
        <taxon>Dikarya</taxon>
        <taxon>Ascomycota</taxon>
        <taxon>Pezizomycotina</taxon>
        <taxon>Sordariomycetes</taxon>
        <taxon>Hypocreomycetidae</taxon>
        <taxon>Hypocreales</taxon>
        <taxon>Sarocladiaceae</taxon>
        <taxon>Sarocladium</taxon>
    </lineage>
</organism>
<feature type="domain" description="Zn(2)-C6 fungal-type" evidence="7">
    <location>
        <begin position="45"/>
        <end position="77"/>
    </location>
</feature>
<protein>
    <recommendedName>
        <fullName evidence="7">Zn(2)-C6 fungal-type domain-containing protein</fullName>
    </recommendedName>
</protein>
<dbReference type="GO" id="GO:0005634">
    <property type="term" value="C:nucleus"/>
    <property type="evidence" value="ECO:0007669"/>
    <property type="project" value="TreeGrafter"/>
</dbReference>
<dbReference type="SMART" id="SM00906">
    <property type="entry name" value="Fungal_trans"/>
    <property type="match status" value="1"/>
</dbReference>
<dbReference type="GO" id="GO:0008270">
    <property type="term" value="F:zinc ion binding"/>
    <property type="evidence" value="ECO:0007669"/>
    <property type="project" value="InterPro"/>
</dbReference>
<evidence type="ECO:0000256" key="5">
    <source>
        <dbReference type="ARBA" id="ARBA00023242"/>
    </source>
</evidence>
<evidence type="ECO:0000256" key="3">
    <source>
        <dbReference type="ARBA" id="ARBA00023125"/>
    </source>
</evidence>
<evidence type="ECO:0000313" key="9">
    <source>
        <dbReference type="Proteomes" id="UP001175261"/>
    </source>
</evidence>